<dbReference type="Pfam" id="PF04200">
    <property type="entry name" value="Lipoprotein_17"/>
    <property type="match status" value="1"/>
</dbReference>
<feature type="region of interest" description="Disordered" evidence="1">
    <location>
        <begin position="106"/>
        <end position="132"/>
    </location>
</feature>
<keyword evidence="4" id="KW-1185">Reference proteome</keyword>
<evidence type="ECO:0000259" key="2">
    <source>
        <dbReference type="Pfam" id="PF04200"/>
    </source>
</evidence>
<reference evidence="3 4" key="1">
    <citation type="submission" date="2018-05" db="EMBL/GenBank/DDBJ databases">
        <title>Annotation of the Mycoplasma phocidae genome.</title>
        <authorList>
            <person name="Brown D.R."/>
            <person name="Kutish G.F."/>
            <person name="Frasca S.Jr."/>
        </authorList>
    </citation>
    <scope>NUCLEOTIDE SEQUENCE [LARGE SCALE GENOMIC DNA]</scope>
    <source>
        <strain evidence="3 4">105</strain>
    </source>
</reference>
<evidence type="ECO:0000256" key="1">
    <source>
        <dbReference type="SAM" id="MobiDB-lite"/>
    </source>
</evidence>
<dbReference type="KEGG" id="mpho:DA803_01625"/>
<feature type="compositionally biased region" description="Pro residues" evidence="1">
    <location>
        <begin position="114"/>
        <end position="128"/>
    </location>
</feature>
<accession>A0A2Z5IQ12</accession>
<dbReference type="AlphaFoldDB" id="A0A2Z5IQ12"/>
<evidence type="ECO:0000313" key="4">
    <source>
        <dbReference type="Proteomes" id="UP000252477"/>
    </source>
</evidence>
<name>A0A2Z5IQ12_9BACT</name>
<organism evidence="3 4">
    <name type="scientific">[Mycoplasma] phocae</name>
    <dbReference type="NCBI Taxonomy" id="142651"/>
    <lineage>
        <taxon>Bacteria</taxon>
        <taxon>Bacillati</taxon>
        <taxon>Mycoplasmatota</taxon>
        <taxon>Mycoplasmoidales</taxon>
        <taxon>Metamycoplasmataceae</taxon>
        <taxon>Metamycoplasma</taxon>
    </lineage>
</organism>
<protein>
    <recommendedName>
        <fullName evidence="2">Lipoprotein-associated type-17 domain-containing protein</fullName>
    </recommendedName>
</protein>
<sequence length="694" mass="77112">MGIKYKPTPGSIASVITLPLVAAACTDEKKEQEAVTSSLNNIKVELDNKETLIPSKVTESNLKITGKVDGFTYTTTLTPNDKDGKLVVKVKSEKGKFSASKDFTLEGLKKETPAPTPEPAPTPKPTPKPDLNKELKEFQTKAKFMYSGDLNSAKGLEISKVKLIEEIPGYSSFPKKAKKGFDFSGESFFIVEVEIKKENKKVFDVYVKFRNSSTGVKFDYVNKKSFDDLKEEQTPPTPNILTENEVIAQTSLKYTGELKANAFEKNKVSMVKLPKDWKFVVLDNAKNVNNKWVVDVKLSSKDDKTSYTVVATFDLGNDVIAKISKKAAQDPELTEENAIAQTSLKYTGELKANAFEKNKVSMVKLPKDWKFVVLDNAKNVNNKWVVDVKLSSKDDKTSYTVVATFDLGNDVIAKISKKAAQDPELTEENAIAQTSLKYTGELKANAFEKNKVSMVKLPKDWKFVVLDNAKNVNNKWVVDVKLSSKDDKTSYTVVATFDLGNDVIAKISKKAAQDPELTEENAIAQTSLKYTGELKANAFEKNKVSMVKLPKDWKFVVLDNAKNVNNKWVVDVKLSSKDDKTSYTVVATFDLGNDVIAKISKKAAQDPELTEENAIAQTSLKYTGELKANAFEKNKVSMVKLPKDWKFVVLDNAKNVNNKWVVDVKLSSKNDKTSYTVVATFDLGNDVIAKISKK</sequence>
<dbReference type="Proteomes" id="UP000252477">
    <property type="component" value="Chromosome"/>
</dbReference>
<feature type="domain" description="Lipoprotein-associated type-17" evidence="2">
    <location>
        <begin position="39"/>
        <end position="110"/>
    </location>
</feature>
<proteinExistence type="predicted"/>
<dbReference type="EMBL" id="CP029295">
    <property type="protein sequence ID" value="AXE60785.1"/>
    <property type="molecule type" value="Genomic_DNA"/>
</dbReference>
<dbReference type="InterPro" id="IPR007326">
    <property type="entry name" value="Lipoprotein-assoc_dom"/>
</dbReference>
<evidence type="ECO:0000313" key="3">
    <source>
        <dbReference type="EMBL" id="AXE60785.1"/>
    </source>
</evidence>
<dbReference type="PROSITE" id="PS51257">
    <property type="entry name" value="PROKAR_LIPOPROTEIN"/>
    <property type="match status" value="1"/>
</dbReference>
<gene>
    <name evidence="3" type="ORF">DA803_01625</name>
</gene>